<dbReference type="PANTHER" id="PTHR11102:SF160">
    <property type="entry name" value="ERAD-ASSOCIATED E3 UBIQUITIN-PROTEIN LIGASE COMPONENT HRD3"/>
    <property type="match status" value="1"/>
</dbReference>
<keyword evidence="2" id="KW-0723">Serine/threonine-protein kinase</keyword>
<gene>
    <name evidence="2" type="ORF">SAMN04515674_101176</name>
</gene>
<dbReference type="PANTHER" id="PTHR11102">
    <property type="entry name" value="SEL-1-LIKE PROTEIN"/>
    <property type="match status" value="1"/>
</dbReference>
<reference evidence="2 3" key="1">
    <citation type="submission" date="2016-10" db="EMBL/GenBank/DDBJ databases">
        <authorList>
            <person name="de Groot N.N."/>
        </authorList>
    </citation>
    <scope>NUCLEOTIDE SEQUENCE [LARGE SCALE GENOMIC DNA]</scope>
    <source>
        <strain evidence="3">E92,LMG 26720,CCM 7988</strain>
    </source>
</reference>
<dbReference type="Gene3D" id="1.10.510.10">
    <property type="entry name" value="Transferase(Phosphotransferase) domain 1"/>
    <property type="match status" value="1"/>
</dbReference>
<evidence type="ECO:0000313" key="2">
    <source>
        <dbReference type="EMBL" id="SFP05667.1"/>
    </source>
</evidence>
<dbReference type="SUPFAM" id="SSF56112">
    <property type="entry name" value="Protein kinase-like (PK-like)"/>
    <property type="match status" value="1"/>
</dbReference>
<accession>A0A1I5M8L7</accession>
<dbReference type="AlphaFoldDB" id="A0A1I5M8L7"/>
<organism evidence="2 3">
    <name type="scientific">Pseudarcicella hirudinis</name>
    <dbReference type="NCBI Taxonomy" id="1079859"/>
    <lineage>
        <taxon>Bacteria</taxon>
        <taxon>Pseudomonadati</taxon>
        <taxon>Bacteroidota</taxon>
        <taxon>Cytophagia</taxon>
        <taxon>Cytophagales</taxon>
        <taxon>Flectobacillaceae</taxon>
        <taxon>Pseudarcicella</taxon>
    </lineage>
</organism>
<dbReference type="STRING" id="1079859.SAMN04515674_101176"/>
<evidence type="ECO:0000259" key="1">
    <source>
        <dbReference type="PROSITE" id="PS50011"/>
    </source>
</evidence>
<keyword evidence="3" id="KW-1185">Reference proteome</keyword>
<dbReference type="CDD" id="cd14014">
    <property type="entry name" value="STKc_PknB_like"/>
    <property type="match status" value="1"/>
</dbReference>
<dbReference type="SMART" id="SM00671">
    <property type="entry name" value="SEL1"/>
    <property type="match status" value="8"/>
</dbReference>
<dbReference type="Gene3D" id="1.25.40.10">
    <property type="entry name" value="Tetratricopeptide repeat domain"/>
    <property type="match status" value="2"/>
</dbReference>
<dbReference type="GO" id="GO:0036503">
    <property type="term" value="P:ERAD pathway"/>
    <property type="evidence" value="ECO:0007669"/>
    <property type="project" value="TreeGrafter"/>
</dbReference>
<dbReference type="OrthoDB" id="9813021at2"/>
<dbReference type="EMBL" id="FOXH01000001">
    <property type="protein sequence ID" value="SFP05667.1"/>
    <property type="molecule type" value="Genomic_DNA"/>
</dbReference>
<dbReference type="Pfam" id="PF08238">
    <property type="entry name" value="Sel1"/>
    <property type="match status" value="8"/>
</dbReference>
<dbReference type="InterPro" id="IPR006597">
    <property type="entry name" value="Sel1-like"/>
</dbReference>
<dbReference type="GO" id="GO:0004674">
    <property type="term" value="F:protein serine/threonine kinase activity"/>
    <property type="evidence" value="ECO:0007669"/>
    <property type="project" value="UniProtKB-KW"/>
</dbReference>
<name>A0A1I5M8L7_9BACT</name>
<feature type="domain" description="Protein kinase" evidence="1">
    <location>
        <begin position="18"/>
        <end position="277"/>
    </location>
</feature>
<evidence type="ECO:0000313" key="3">
    <source>
        <dbReference type="Proteomes" id="UP000199306"/>
    </source>
</evidence>
<dbReference type="InterPro" id="IPR011009">
    <property type="entry name" value="Kinase-like_dom_sf"/>
</dbReference>
<keyword evidence="2" id="KW-0808">Transferase</keyword>
<dbReference type="RefSeq" id="WP_092010710.1">
    <property type="nucleotide sequence ID" value="NZ_FOXH01000001.1"/>
</dbReference>
<sequence length="745" mass="83673">MAKIKLKGLLNTYLFDPKDESSVLSPGGMGIPYKGIEAETGRTVVIKVLFRDLTENVSNVERVKRASEIKIKHNNLIEMLDFIEKDSIYHDISVFVEGTDLSKIIDHRKKQGKVFSYEESKEIVNDILDGLEVLHKNKIIHRDIDPSNIRICEDGSAKLMDFGVVRITGGKTKSLTGMGTLIGKPNYSPPEQIRGESDNINETTDLYALGITIYEMLTGKVPFERGNEYDTMQAQVNEALPFNNILSDALFDFLVKATAKQQHKRFQNVSAFRNAFNNPVERAWWQKKQMQILVASGIIATLGGSGLFFRHQHNTSIGKTNIEKANKFLSIAKYDSSKVYFQKAVEYIDDGSVKQKIEMLNALIPAMSDFYNARYKNAFDKLKEASGLDSGDADYYLGELTYNGLGTVKDYRKGWEYTNSAVKKGFGMANWRIALALENGLGIKKDKNKADQHYLESVEAIKKLAEAGDPEALGNLGGMYTSGKGLSKNEKLGFENYLAAANKGYAFVQENLADMYRYGIGTPVNLPEAVKWYTTSASKGHPAAQLTLGRMYLYGEGVYQDASKGLDFIRKASDQNYSAALSDLGYQYFTGKFVPADYRKSADYYLKAVTYDNDNIPALESLAYFCKTGLGVDKNYKEAEKYYLKAIRQDSSRANQDYFNIAKLYFEGGFGLRKDEFMFIHYCELADNAGNTVARESLGIYYNQQGTEAYRSALFNTAREYFNKAVLKGNAIASRNLKYMDQKGK</sequence>
<dbReference type="PROSITE" id="PS50011">
    <property type="entry name" value="PROTEIN_KINASE_DOM"/>
    <property type="match status" value="1"/>
</dbReference>
<dbReference type="SUPFAM" id="SSF81901">
    <property type="entry name" value="HCP-like"/>
    <property type="match status" value="2"/>
</dbReference>
<dbReference type="InterPro" id="IPR050767">
    <property type="entry name" value="Sel1_AlgK"/>
</dbReference>
<dbReference type="GO" id="GO:0005524">
    <property type="term" value="F:ATP binding"/>
    <property type="evidence" value="ECO:0007669"/>
    <property type="project" value="InterPro"/>
</dbReference>
<dbReference type="InterPro" id="IPR000719">
    <property type="entry name" value="Prot_kinase_dom"/>
</dbReference>
<dbReference type="Proteomes" id="UP000199306">
    <property type="component" value="Unassembled WGS sequence"/>
</dbReference>
<dbReference type="InterPro" id="IPR011990">
    <property type="entry name" value="TPR-like_helical_dom_sf"/>
</dbReference>
<protein>
    <submittedName>
        <fullName evidence="2">Serine/threonine protein kinase</fullName>
    </submittedName>
</protein>
<dbReference type="Pfam" id="PF00069">
    <property type="entry name" value="Pkinase"/>
    <property type="match status" value="1"/>
</dbReference>
<keyword evidence="2" id="KW-0418">Kinase</keyword>
<proteinExistence type="predicted"/>